<keyword evidence="3" id="KW-1185">Reference proteome</keyword>
<sequence>MSDRLPNNLSDKIRQLAYYQIVGGICGIGLVIWLVAQTKSVSGLSLLIFILAVSLYLFSIHCGRLLLKNKLDLGLDLSTYNQAIQVLNFALFGFAFKYASGLYIGVEIDYTDDFKFDVGLSLSALQINVNADKQIIQIGFNVLAVYLIYHIGKIREEVAKYRRLKILNLTHND</sequence>
<reference evidence="2 3" key="1">
    <citation type="submission" date="2021-03" db="EMBL/GenBank/DDBJ databases">
        <title>Fibrella sp. HMF5405 genome sequencing and assembly.</title>
        <authorList>
            <person name="Kang H."/>
            <person name="Kim H."/>
            <person name="Bae S."/>
            <person name="Joh K."/>
        </authorList>
    </citation>
    <scope>NUCLEOTIDE SEQUENCE [LARGE SCALE GENOMIC DNA]</scope>
    <source>
        <strain evidence="2 3">HMF5405</strain>
    </source>
</reference>
<organism evidence="2 3">
    <name type="scientific">Fibrella forsythiae</name>
    <dbReference type="NCBI Taxonomy" id="2817061"/>
    <lineage>
        <taxon>Bacteria</taxon>
        <taxon>Pseudomonadati</taxon>
        <taxon>Bacteroidota</taxon>
        <taxon>Cytophagia</taxon>
        <taxon>Cytophagales</taxon>
        <taxon>Spirosomataceae</taxon>
        <taxon>Fibrella</taxon>
    </lineage>
</organism>
<dbReference type="EMBL" id="JAFMYW010000006">
    <property type="protein sequence ID" value="MBO0950677.1"/>
    <property type="molecule type" value="Genomic_DNA"/>
</dbReference>
<feature type="transmembrane region" description="Helical" evidence="1">
    <location>
        <begin position="42"/>
        <end position="66"/>
    </location>
</feature>
<gene>
    <name evidence="2" type="ORF">J2I46_18940</name>
</gene>
<feature type="transmembrane region" description="Helical" evidence="1">
    <location>
        <begin position="86"/>
        <end position="106"/>
    </location>
</feature>
<feature type="transmembrane region" description="Helical" evidence="1">
    <location>
        <begin position="135"/>
        <end position="152"/>
    </location>
</feature>
<keyword evidence="1" id="KW-1133">Transmembrane helix</keyword>
<protein>
    <recommendedName>
        <fullName evidence="4">DUF4199 domain-containing protein</fullName>
    </recommendedName>
</protein>
<dbReference type="Proteomes" id="UP000664628">
    <property type="component" value="Unassembled WGS sequence"/>
</dbReference>
<keyword evidence="1" id="KW-0472">Membrane</keyword>
<evidence type="ECO:0000313" key="3">
    <source>
        <dbReference type="Proteomes" id="UP000664628"/>
    </source>
</evidence>
<evidence type="ECO:0008006" key="4">
    <source>
        <dbReference type="Google" id="ProtNLM"/>
    </source>
</evidence>
<comment type="caution">
    <text evidence="2">The sequence shown here is derived from an EMBL/GenBank/DDBJ whole genome shotgun (WGS) entry which is preliminary data.</text>
</comment>
<dbReference type="RefSeq" id="WP_207330632.1">
    <property type="nucleotide sequence ID" value="NZ_JAFMYW010000006.1"/>
</dbReference>
<feature type="transmembrane region" description="Helical" evidence="1">
    <location>
        <begin position="16"/>
        <end position="36"/>
    </location>
</feature>
<evidence type="ECO:0000256" key="1">
    <source>
        <dbReference type="SAM" id="Phobius"/>
    </source>
</evidence>
<proteinExistence type="predicted"/>
<keyword evidence="1" id="KW-0812">Transmembrane</keyword>
<accession>A0ABS3JKZ0</accession>
<name>A0ABS3JKZ0_9BACT</name>
<evidence type="ECO:0000313" key="2">
    <source>
        <dbReference type="EMBL" id="MBO0950677.1"/>
    </source>
</evidence>